<accession>A0A1F8FWJ2</accession>
<dbReference type="Pfam" id="PF22569">
    <property type="entry name" value="DCD_C"/>
    <property type="match status" value="1"/>
</dbReference>
<dbReference type="SUPFAM" id="SSF51283">
    <property type="entry name" value="dUTPase-like"/>
    <property type="match status" value="2"/>
</dbReference>
<dbReference type="PANTHER" id="PTHR42680:SF3">
    <property type="entry name" value="DCTP DEAMINASE"/>
    <property type="match status" value="1"/>
</dbReference>
<evidence type="ECO:0000313" key="4">
    <source>
        <dbReference type="Proteomes" id="UP000178117"/>
    </source>
</evidence>
<dbReference type="PANTHER" id="PTHR42680">
    <property type="entry name" value="DCTP DEAMINASE"/>
    <property type="match status" value="1"/>
</dbReference>
<dbReference type="Proteomes" id="UP000178117">
    <property type="component" value="Unassembled WGS sequence"/>
</dbReference>
<dbReference type="InterPro" id="IPR053811">
    <property type="entry name" value="DCD_C"/>
</dbReference>
<name>A0A1F8FWJ2_9BACT</name>
<protein>
    <recommendedName>
        <fullName evidence="5">2'-deoxycytidine 5'-triphosphate deaminase</fullName>
    </recommendedName>
</protein>
<evidence type="ECO:0000313" key="3">
    <source>
        <dbReference type="EMBL" id="OGN17375.1"/>
    </source>
</evidence>
<dbReference type="Pfam" id="PF06559">
    <property type="entry name" value="DCD_N"/>
    <property type="match status" value="1"/>
</dbReference>
<comment type="caution">
    <text evidence="3">The sequence shown here is derived from an EMBL/GenBank/DDBJ whole genome shotgun (WGS) entry which is preliminary data.</text>
</comment>
<dbReference type="AlphaFoldDB" id="A0A1F8FWJ2"/>
<dbReference type="EMBL" id="MGJZ01000012">
    <property type="protein sequence ID" value="OGN17375.1"/>
    <property type="molecule type" value="Genomic_DNA"/>
</dbReference>
<dbReference type="GO" id="GO:0008829">
    <property type="term" value="F:dCTP deaminase activity"/>
    <property type="evidence" value="ECO:0007669"/>
    <property type="project" value="InterPro"/>
</dbReference>
<reference evidence="3 4" key="1">
    <citation type="journal article" date="2016" name="Nat. Commun.">
        <title>Thousands of microbial genomes shed light on interconnected biogeochemical processes in an aquifer system.</title>
        <authorList>
            <person name="Anantharaman K."/>
            <person name="Brown C.T."/>
            <person name="Hug L.A."/>
            <person name="Sharon I."/>
            <person name="Castelle C.J."/>
            <person name="Probst A.J."/>
            <person name="Thomas B.C."/>
            <person name="Singh A."/>
            <person name="Wilkins M.J."/>
            <person name="Karaoz U."/>
            <person name="Brodie E.L."/>
            <person name="Williams K.H."/>
            <person name="Hubbard S.S."/>
            <person name="Banfield J.F."/>
        </authorList>
    </citation>
    <scope>NUCLEOTIDE SEQUENCE [LARGE SCALE GENOMIC DNA]</scope>
</reference>
<sequence>MPKQKSGALPDFMIRDLMDASFISGASPENIMPASLNLAVSEEIYRIEDVFQLEPGEPVATALAEVGAIVVPSGSVLERGVNYIARLKESLKLPPDVYGYCNPRSSTGRNDVLVRVVADGSARYDAAAPAGYAGDLWIMISPKSYSIRIKPGQPLAQLRLFTGDTRFSELDLQIALERDGLLYRKSGQKFNYKELRVTDHDGSIILTVDLDSEVVGWECLGSSSILDLSRRDYRPEQFFRPLRCQGDRIRLEQGGFYILYTAEYVRVPPHLACEMVAMDARSGEFRSHYAGFIDPGWGYGGGEGNGRRLVLEVRPFERIIFRRKQAAAKIRFERMCEVPEKHYDHLETSSYTAENSAPRLSSHFVME</sequence>
<dbReference type="InterPro" id="IPR036157">
    <property type="entry name" value="dUTPase-like_sf"/>
</dbReference>
<feature type="domain" description="2'-deoxycytidine 5'-triphosphate deaminase C-terminal" evidence="2">
    <location>
        <begin position="200"/>
        <end position="364"/>
    </location>
</feature>
<gene>
    <name evidence="3" type="ORF">A3C88_01985</name>
</gene>
<feature type="domain" description="2'-deoxycytidine 5'-triphosphate deaminase N-terminal" evidence="1">
    <location>
        <begin position="6"/>
        <end position="163"/>
    </location>
</feature>
<dbReference type="STRING" id="1802685.A3C88_01985"/>
<organism evidence="3 4">
    <name type="scientific">Candidatus Yanofskybacteria bacterium RIFCSPHIGHO2_02_FULL_50_12</name>
    <dbReference type="NCBI Taxonomy" id="1802685"/>
    <lineage>
        <taxon>Bacteria</taxon>
        <taxon>Candidatus Yanofskyibacteriota</taxon>
    </lineage>
</organism>
<dbReference type="GO" id="GO:0009394">
    <property type="term" value="P:2'-deoxyribonucleotide metabolic process"/>
    <property type="evidence" value="ECO:0007669"/>
    <property type="project" value="InterPro"/>
</dbReference>
<proteinExistence type="predicted"/>
<evidence type="ECO:0000259" key="2">
    <source>
        <dbReference type="Pfam" id="PF22569"/>
    </source>
</evidence>
<evidence type="ECO:0000259" key="1">
    <source>
        <dbReference type="Pfam" id="PF06559"/>
    </source>
</evidence>
<dbReference type="Gene3D" id="2.70.40.10">
    <property type="match status" value="2"/>
</dbReference>
<evidence type="ECO:0008006" key="5">
    <source>
        <dbReference type="Google" id="ProtNLM"/>
    </source>
</evidence>
<dbReference type="InterPro" id="IPR010550">
    <property type="entry name" value="DCD_N"/>
</dbReference>